<name>A0A1B9IPR5_9TREE</name>
<dbReference type="SUPFAM" id="SSF54928">
    <property type="entry name" value="RNA-binding domain, RBD"/>
    <property type="match status" value="1"/>
</dbReference>
<proteinExistence type="predicted"/>
<evidence type="ECO:0000256" key="1">
    <source>
        <dbReference type="SAM" id="MobiDB-lite"/>
    </source>
</evidence>
<reference evidence="3" key="2">
    <citation type="submission" date="2013-12" db="EMBL/GenBank/DDBJ databases">
        <title>Evolution of pathogenesis and genome organization in the Tremellales.</title>
        <authorList>
            <person name="Cuomo C."/>
            <person name="Litvintseva A."/>
            <person name="Heitman J."/>
            <person name="Chen Y."/>
            <person name="Sun S."/>
            <person name="Springer D."/>
            <person name="Dromer F."/>
            <person name="Young S."/>
            <person name="Zeng Q."/>
            <person name="Chapman S."/>
            <person name="Gujja S."/>
            <person name="Saif S."/>
            <person name="Birren B."/>
        </authorList>
    </citation>
    <scope>NUCLEOTIDE SEQUENCE [LARGE SCALE GENOMIC DNA]</scope>
    <source>
        <strain evidence="3">CBS 10435</strain>
    </source>
</reference>
<feature type="region of interest" description="Disordered" evidence="1">
    <location>
        <begin position="79"/>
        <end position="121"/>
    </location>
</feature>
<organism evidence="2 3">
    <name type="scientific">Kwoniella mangroviensis CBS 10435</name>
    <dbReference type="NCBI Taxonomy" id="1331196"/>
    <lineage>
        <taxon>Eukaryota</taxon>
        <taxon>Fungi</taxon>
        <taxon>Dikarya</taxon>
        <taxon>Basidiomycota</taxon>
        <taxon>Agaricomycotina</taxon>
        <taxon>Tremellomycetes</taxon>
        <taxon>Tremellales</taxon>
        <taxon>Cryptococcaceae</taxon>
        <taxon>Kwoniella</taxon>
    </lineage>
</organism>
<protein>
    <recommendedName>
        <fullName evidence="4">RRM domain-containing protein</fullName>
    </recommendedName>
</protein>
<dbReference type="InterPro" id="IPR035979">
    <property type="entry name" value="RBD_domain_sf"/>
</dbReference>
<gene>
    <name evidence="2" type="ORF">L486_04939</name>
</gene>
<accession>A0A1B9IPR5</accession>
<dbReference type="STRING" id="1331196.A0A1B9IPR5"/>
<dbReference type="OrthoDB" id="6159137at2759"/>
<keyword evidence="3" id="KW-1185">Reference proteome</keyword>
<dbReference type="Proteomes" id="UP000092583">
    <property type="component" value="Unassembled WGS sequence"/>
</dbReference>
<dbReference type="AlphaFoldDB" id="A0A1B9IPR5"/>
<feature type="compositionally biased region" description="Low complexity" evidence="1">
    <location>
        <begin position="36"/>
        <end position="50"/>
    </location>
</feature>
<evidence type="ECO:0008006" key="4">
    <source>
        <dbReference type="Google" id="ProtNLM"/>
    </source>
</evidence>
<dbReference type="GO" id="GO:0003676">
    <property type="term" value="F:nucleic acid binding"/>
    <property type="evidence" value="ECO:0007669"/>
    <property type="project" value="InterPro"/>
</dbReference>
<feature type="region of interest" description="Disordered" evidence="1">
    <location>
        <begin position="1"/>
        <end position="61"/>
    </location>
</feature>
<evidence type="ECO:0000313" key="3">
    <source>
        <dbReference type="Proteomes" id="UP000092583"/>
    </source>
</evidence>
<reference evidence="2 3" key="1">
    <citation type="submission" date="2013-07" db="EMBL/GenBank/DDBJ databases">
        <title>The Genome Sequence of Kwoniella mangroviensis CBS10435.</title>
        <authorList>
            <consortium name="The Broad Institute Genome Sequencing Platform"/>
            <person name="Cuomo C."/>
            <person name="Litvintseva A."/>
            <person name="Chen Y."/>
            <person name="Heitman J."/>
            <person name="Sun S."/>
            <person name="Springer D."/>
            <person name="Dromer F."/>
            <person name="Young S.K."/>
            <person name="Zeng Q."/>
            <person name="Gargeya S."/>
            <person name="Fitzgerald M."/>
            <person name="Abouelleil A."/>
            <person name="Alvarado L."/>
            <person name="Berlin A.M."/>
            <person name="Chapman S.B."/>
            <person name="Dewar J."/>
            <person name="Goldberg J."/>
            <person name="Griggs A."/>
            <person name="Gujja S."/>
            <person name="Hansen M."/>
            <person name="Howarth C."/>
            <person name="Imamovic A."/>
            <person name="Larimer J."/>
            <person name="McCowan C."/>
            <person name="Murphy C."/>
            <person name="Pearson M."/>
            <person name="Priest M."/>
            <person name="Roberts A."/>
            <person name="Saif S."/>
            <person name="Shea T."/>
            <person name="Sykes S."/>
            <person name="Wortman J."/>
            <person name="Nusbaum C."/>
            <person name="Birren B."/>
        </authorList>
    </citation>
    <scope>NUCLEOTIDE SEQUENCE [LARGE SCALE GENOMIC DNA]</scope>
    <source>
        <strain evidence="2 3">CBS 10435</strain>
    </source>
</reference>
<dbReference type="EMBL" id="KI669463">
    <property type="protein sequence ID" value="OCF57481.1"/>
    <property type="molecule type" value="Genomic_DNA"/>
</dbReference>
<feature type="region of interest" description="Disordered" evidence="1">
    <location>
        <begin position="293"/>
        <end position="348"/>
    </location>
</feature>
<feature type="compositionally biased region" description="Low complexity" evidence="1">
    <location>
        <begin position="301"/>
        <end position="317"/>
    </location>
</feature>
<sequence length="348" mass="36566">MVRTAKPYQRPDSYRKANPDAPGTWKHDLHQSVNQSLASRISSSSSSTSSAPGPRSKVSLLNRISGGQGKELLPTASSNVRLHGFDGPPPANLNNPNAGVELLPSGNGKRPKNSGRGVNNQSKDQLNAALGLGAQRVRDVRPVGRELVTTQHQVSIMGAARGTTWVRVENLAMGTTADDVESAFAPLVILNSKTSPPVNPKTVTVDLELENRTDAEGLIKQYHGVVADGNTLSVTIINQGLKGRIGASIPTAQHSAAPKRNNVGRELLGSDSSGKLYSDTILASNPSSSIMTLSDGSTFTPSPEAAAAAQRSEAWRQGGPPLSARLGGPRSRERGQIGGGSFHDMLLD</sequence>
<evidence type="ECO:0000313" key="2">
    <source>
        <dbReference type="EMBL" id="OCF57481.1"/>
    </source>
</evidence>